<dbReference type="EMBL" id="CP103141">
    <property type="protein sequence ID" value="UVQ76088.1"/>
    <property type="molecule type" value="Genomic_DNA"/>
</dbReference>
<dbReference type="EMBL" id="CZAE01000025">
    <property type="protein sequence ID" value="CUQ08865.1"/>
    <property type="molecule type" value="Genomic_DNA"/>
</dbReference>
<dbReference type="CDD" id="cd16376">
    <property type="entry name" value="Avd_like"/>
    <property type="match status" value="1"/>
</dbReference>
<dbReference type="RefSeq" id="WP_008766341.1">
    <property type="nucleotide sequence ID" value="NZ_CABMFH010000009.1"/>
</dbReference>
<dbReference type="Proteomes" id="UP000095606">
    <property type="component" value="Unassembled WGS sequence"/>
</dbReference>
<evidence type="ECO:0000313" key="6">
    <source>
        <dbReference type="Proteomes" id="UP001060104"/>
    </source>
</evidence>
<dbReference type="InterPro" id="IPR055360">
    <property type="entry name" value="bAvd"/>
</dbReference>
<protein>
    <submittedName>
        <fullName evidence="3">Four helix bundle protein</fullName>
    </submittedName>
</protein>
<feature type="domain" description="bAvd-like" evidence="1">
    <location>
        <begin position="12"/>
        <end position="112"/>
    </location>
</feature>
<reference evidence="2 5" key="1">
    <citation type="submission" date="2015-09" db="EMBL/GenBank/DDBJ databases">
        <authorList>
            <consortium name="Pathogen Informatics"/>
        </authorList>
    </citation>
    <scope>NUCLEOTIDE SEQUENCE [LARGE SCALE GENOMIC DNA]</scope>
    <source>
        <strain evidence="2 5">2789STDY5834846</strain>
    </source>
</reference>
<evidence type="ECO:0000259" key="1">
    <source>
        <dbReference type="Pfam" id="PF22296"/>
    </source>
</evidence>
<name>A0A3E5GD43_9BACE</name>
<organism evidence="2 5">
    <name type="scientific">Bacteroides faecis</name>
    <dbReference type="NCBI Taxonomy" id="674529"/>
    <lineage>
        <taxon>Bacteria</taxon>
        <taxon>Pseudomonadati</taxon>
        <taxon>Bacteroidota</taxon>
        <taxon>Bacteroidia</taxon>
        <taxon>Bacteroidales</taxon>
        <taxon>Bacteroidaceae</taxon>
        <taxon>Bacteroides</taxon>
    </lineage>
</organism>
<gene>
    <name evidence="2" type="ORF">ERS852461_04181</name>
    <name evidence="3" type="ORF">NXY30_06825</name>
    <name evidence="4" type="ORF">NXY30_07045</name>
</gene>
<dbReference type="Proteomes" id="UP001060104">
    <property type="component" value="Chromosome"/>
</dbReference>
<dbReference type="Gene3D" id="1.20.1440.60">
    <property type="entry name" value="23S rRNA-intervening sequence"/>
    <property type="match status" value="1"/>
</dbReference>
<proteinExistence type="predicted"/>
<dbReference type="AlphaFoldDB" id="A0A3E5GD43"/>
<sequence>MGKAEDRPVYQLMYRLLMLILDARDKFPKNYRYEFGTELMMSALRCCELIRYANSSLPRRVEYLNEFLVKFDTLKLLLRVCRDRKLINIQTTADIIEMITSIEKQIIGWRNFTASQEKTASVKPEP</sequence>
<reference evidence="3" key="2">
    <citation type="submission" date="2022-08" db="EMBL/GenBank/DDBJ databases">
        <title>Genome Sequencing of Bacteroides fragilis Group Isolates with Nanopore Technology.</title>
        <authorList>
            <person name="Tisza M.J."/>
            <person name="Smith D."/>
            <person name="Dekker J.P."/>
        </authorList>
    </citation>
    <scope>NUCLEOTIDE SEQUENCE</scope>
    <source>
        <strain evidence="3">BFG-527</strain>
    </source>
</reference>
<dbReference type="Pfam" id="PF22296">
    <property type="entry name" value="bAvd"/>
    <property type="match status" value="1"/>
</dbReference>
<evidence type="ECO:0000313" key="2">
    <source>
        <dbReference type="EMBL" id="CUQ08865.1"/>
    </source>
</evidence>
<accession>A0A3E5GD43</accession>
<keyword evidence="6" id="KW-1185">Reference proteome</keyword>
<dbReference type="InterPro" id="IPR036583">
    <property type="entry name" value="23S_rRNA_IVS_sf"/>
</dbReference>
<evidence type="ECO:0000313" key="4">
    <source>
        <dbReference type="EMBL" id="UVQ76128.1"/>
    </source>
</evidence>
<dbReference type="SUPFAM" id="SSF158446">
    <property type="entry name" value="IVS-encoded protein-like"/>
    <property type="match status" value="1"/>
</dbReference>
<evidence type="ECO:0000313" key="3">
    <source>
        <dbReference type="EMBL" id="UVQ76088.1"/>
    </source>
</evidence>
<evidence type="ECO:0000313" key="5">
    <source>
        <dbReference type="Proteomes" id="UP000095606"/>
    </source>
</evidence>
<dbReference type="EMBL" id="CP103141">
    <property type="protein sequence ID" value="UVQ76128.1"/>
    <property type="molecule type" value="Genomic_DNA"/>
</dbReference>